<dbReference type="Pfam" id="PF05362">
    <property type="entry name" value="Lon_C"/>
    <property type="match status" value="1"/>
</dbReference>
<evidence type="ECO:0000256" key="5">
    <source>
        <dbReference type="ARBA" id="ARBA00022825"/>
    </source>
</evidence>
<dbReference type="Gene3D" id="1.20.58.1480">
    <property type="match status" value="1"/>
</dbReference>
<dbReference type="InterPro" id="IPR014721">
    <property type="entry name" value="Ribsml_uS5_D2-typ_fold_subgr"/>
</dbReference>
<protein>
    <submittedName>
        <fullName evidence="10">ATP-dependent protease La</fullName>
    </submittedName>
</protein>
<dbReference type="NCBIfam" id="TIGR00763">
    <property type="entry name" value="lon"/>
    <property type="match status" value="1"/>
</dbReference>
<evidence type="ECO:0000256" key="7">
    <source>
        <dbReference type="ARBA" id="ARBA00023016"/>
    </source>
</evidence>
<evidence type="ECO:0000256" key="8">
    <source>
        <dbReference type="PROSITE-ProRule" id="PRU01122"/>
    </source>
</evidence>
<dbReference type="PROSITE" id="PS01046">
    <property type="entry name" value="LON_SER"/>
    <property type="match status" value="1"/>
</dbReference>
<dbReference type="AlphaFoldDB" id="A0A4P9XGV5"/>
<keyword evidence="7" id="KW-0346">Stress response</keyword>
<gene>
    <name evidence="10" type="ORF">THASP1DRAFT_35443</name>
</gene>
<evidence type="ECO:0000259" key="9">
    <source>
        <dbReference type="PROSITE" id="PS51786"/>
    </source>
</evidence>
<dbReference type="CDD" id="cd19500">
    <property type="entry name" value="RecA-like_Lon"/>
    <property type="match status" value="1"/>
</dbReference>
<evidence type="ECO:0000256" key="4">
    <source>
        <dbReference type="ARBA" id="ARBA00022801"/>
    </source>
</evidence>
<dbReference type="InterPro" id="IPR003593">
    <property type="entry name" value="AAA+_ATPase"/>
</dbReference>
<sequence length="626" mass="68896">MAGTVDASREDRLRVLASLKLGDRLPLVTELLTRQIHSLKVSQKIHSAVEGNLSKKQREFYLRQQLEAIKEELGEKDNDGDSDSELSDLQTRLAGAHLPPEAQKAADRELKRLKRTPAASAEHQVIRTYLEWLTELPWQPALRTADAAAEIDLAHARQQLDDDHHGLEQVKRRILEHLAVMRLRRDVRGPIICLVGPPGVGKTSLGRSIARALGRRFHRVALGGVRDEAEIRGHRRTYVGAMPGLIIQGMRKCGNCDPVLLLDEIDKVGQHSIHGDPSAALLEVLDPEQNHTFTDHYLNLPFDLSRSLFIATANRIDTIPPPLLDRMEVIELPGYTADEKLAIARRHLVPKQAAAHGFDEDELQVSDDVLTHIIQGWTREAGVRSLEREVAAVCRRAAVRRAEEGDAWRATTTVDELPEILGPERFEDEVAARAATPGLATGLAYTQSGSGGIMFIECTRMPGAGKLTLTGRLGDVIKESAHIALSWLRANAYTLGLTVSAREDLLANCDVHIHCPAGATPKDGPSAGVTLVTALYSLFSGRVAPTWLAMTGEVTLRGLVMPVGGLKEKLTAAHRAGCRRVLVPDGNKRQVLWDVPEEVRQRLDIGYVATMWDVLREVFGSEARVS</sequence>
<dbReference type="Pfam" id="PF00004">
    <property type="entry name" value="AAA"/>
    <property type="match status" value="1"/>
</dbReference>
<dbReference type="PROSITE" id="PS51786">
    <property type="entry name" value="LON_PROTEOLYTIC"/>
    <property type="match status" value="1"/>
</dbReference>
<name>A0A4P9XGV5_9FUNG</name>
<dbReference type="GO" id="GO:0006508">
    <property type="term" value="P:proteolysis"/>
    <property type="evidence" value="ECO:0007669"/>
    <property type="project" value="UniProtKB-KW"/>
</dbReference>
<dbReference type="Gene3D" id="1.10.8.60">
    <property type="match status" value="1"/>
</dbReference>
<keyword evidence="1" id="KW-0963">Cytoplasm</keyword>
<keyword evidence="6" id="KW-0067">ATP-binding</keyword>
<dbReference type="OrthoDB" id="2411602at2759"/>
<dbReference type="InterPro" id="IPR004815">
    <property type="entry name" value="Lon_bac/euk-typ"/>
</dbReference>
<dbReference type="EMBL" id="KZ993392">
    <property type="protein sequence ID" value="RKP04884.1"/>
    <property type="molecule type" value="Genomic_DNA"/>
</dbReference>
<evidence type="ECO:0000313" key="11">
    <source>
        <dbReference type="Proteomes" id="UP000271241"/>
    </source>
</evidence>
<dbReference type="FunFam" id="1.20.5.5270:FF:000002">
    <property type="entry name" value="Lon protease homolog"/>
    <property type="match status" value="1"/>
</dbReference>
<dbReference type="STRING" id="78915.A0A4P9XGV5"/>
<dbReference type="Gene3D" id="3.30.230.10">
    <property type="match status" value="1"/>
</dbReference>
<keyword evidence="11" id="KW-1185">Reference proteome</keyword>
<keyword evidence="4 8" id="KW-0378">Hydrolase</keyword>
<evidence type="ECO:0000313" key="10">
    <source>
        <dbReference type="EMBL" id="RKP04884.1"/>
    </source>
</evidence>
<feature type="domain" description="Lon proteolytic" evidence="9">
    <location>
        <begin position="434"/>
        <end position="621"/>
    </location>
</feature>
<evidence type="ECO:0000256" key="3">
    <source>
        <dbReference type="ARBA" id="ARBA00022741"/>
    </source>
</evidence>
<dbReference type="Gene3D" id="3.40.50.300">
    <property type="entry name" value="P-loop containing nucleotide triphosphate hydrolases"/>
    <property type="match status" value="1"/>
</dbReference>
<dbReference type="GO" id="GO:0016887">
    <property type="term" value="F:ATP hydrolysis activity"/>
    <property type="evidence" value="ECO:0007669"/>
    <property type="project" value="InterPro"/>
</dbReference>
<dbReference type="PANTHER" id="PTHR10046">
    <property type="entry name" value="ATP DEPENDENT LON PROTEASE FAMILY MEMBER"/>
    <property type="match status" value="1"/>
</dbReference>
<accession>A0A4P9XGV5</accession>
<dbReference type="GO" id="GO:0030163">
    <property type="term" value="P:protein catabolic process"/>
    <property type="evidence" value="ECO:0007669"/>
    <property type="project" value="InterPro"/>
</dbReference>
<evidence type="ECO:0000256" key="2">
    <source>
        <dbReference type="ARBA" id="ARBA00022670"/>
    </source>
</evidence>
<dbReference type="InterPro" id="IPR003959">
    <property type="entry name" value="ATPase_AAA_core"/>
</dbReference>
<dbReference type="GO" id="GO:0004176">
    <property type="term" value="F:ATP-dependent peptidase activity"/>
    <property type="evidence" value="ECO:0007669"/>
    <property type="project" value="UniProtKB-UniRule"/>
</dbReference>
<feature type="active site" evidence="8">
    <location>
        <position position="569"/>
    </location>
</feature>
<dbReference type="SMART" id="SM00382">
    <property type="entry name" value="AAA"/>
    <property type="match status" value="1"/>
</dbReference>
<dbReference type="Pfam" id="PF22667">
    <property type="entry name" value="Lon_lid"/>
    <property type="match status" value="1"/>
</dbReference>
<evidence type="ECO:0000256" key="6">
    <source>
        <dbReference type="ARBA" id="ARBA00022840"/>
    </source>
</evidence>
<dbReference type="InterPro" id="IPR027065">
    <property type="entry name" value="Lon_Prtase"/>
</dbReference>
<dbReference type="InterPro" id="IPR054594">
    <property type="entry name" value="Lon_lid"/>
</dbReference>
<reference evidence="11" key="1">
    <citation type="journal article" date="2018" name="Nat. Microbiol.">
        <title>Leveraging single-cell genomics to expand the fungal tree of life.</title>
        <authorList>
            <person name="Ahrendt S.R."/>
            <person name="Quandt C.A."/>
            <person name="Ciobanu D."/>
            <person name="Clum A."/>
            <person name="Salamov A."/>
            <person name="Andreopoulos B."/>
            <person name="Cheng J.F."/>
            <person name="Woyke T."/>
            <person name="Pelin A."/>
            <person name="Henrissat B."/>
            <person name="Reynolds N.K."/>
            <person name="Benny G.L."/>
            <person name="Smith M.E."/>
            <person name="James T.Y."/>
            <person name="Grigoriev I.V."/>
        </authorList>
    </citation>
    <scope>NUCLEOTIDE SEQUENCE [LARGE SCALE GENOMIC DNA]</scope>
    <source>
        <strain evidence="11">RSA 1356</strain>
    </source>
</reference>
<organism evidence="10 11">
    <name type="scientific">Thamnocephalis sphaerospora</name>
    <dbReference type="NCBI Taxonomy" id="78915"/>
    <lineage>
        <taxon>Eukaryota</taxon>
        <taxon>Fungi</taxon>
        <taxon>Fungi incertae sedis</taxon>
        <taxon>Zoopagomycota</taxon>
        <taxon>Zoopagomycotina</taxon>
        <taxon>Zoopagomycetes</taxon>
        <taxon>Zoopagales</taxon>
        <taxon>Sigmoideomycetaceae</taxon>
        <taxon>Thamnocephalis</taxon>
    </lineage>
</organism>
<dbReference type="SUPFAM" id="SSF52540">
    <property type="entry name" value="P-loop containing nucleoside triphosphate hydrolases"/>
    <property type="match status" value="1"/>
</dbReference>
<feature type="active site" evidence="8">
    <location>
        <position position="526"/>
    </location>
</feature>
<dbReference type="Proteomes" id="UP000271241">
    <property type="component" value="Unassembled WGS sequence"/>
</dbReference>
<keyword evidence="2 8" id="KW-0645">Protease</keyword>
<proteinExistence type="inferred from homology"/>
<keyword evidence="3" id="KW-0547">Nucleotide-binding</keyword>
<dbReference type="InterPro" id="IPR008269">
    <property type="entry name" value="Lon_proteolytic"/>
</dbReference>
<comment type="similarity">
    <text evidence="8">Belongs to the peptidase S16 family.</text>
</comment>
<dbReference type="GO" id="GO:0004252">
    <property type="term" value="F:serine-type endopeptidase activity"/>
    <property type="evidence" value="ECO:0007669"/>
    <property type="project" value="UniProtKB-UniRule"/>
</dbReference>
<dbReference type="InterPro" id="IPR020568">
    <property type="entry name" value="Ribosomal_Su5_D2-typ_SF"/>
</dbReference>
<dbReference type="InterPro" id="IPR008268">
    <property type="entry name" value="Peptidase_S16_AS"/>
</dbReference>
<evidence type="ECO:0000256" key="1">
    <source>
        <dbReference type="ARBA" id="ARBA00022490"/>
    </source>
</evidence>
<dbReference type="SUPFAM" id="SSF54211">
    <property type="entry name" value="Ribosomal protein S5 domain 2-like"/>
    <property type="match status" value="1"/>
</dbReference>
<dbReference type="InterPro" id="IPR027417">
    <property type="entry name" value="P-loop_NTPase"/>
</dbReference>
<dbReference type="GO" id="GO:0005524">
    <property type="term" value="F:ATP binding"/>
    <property type="evidence" value="ECO:0007669"/>
    <property type="project" value="UniProtKB-KW"/>
</dbReference>
<dbReference type="FunFam" id="3.40.50.300:FF:000382">
    <property type="entry name" value="Lon protease homolog 2, peroxisomal"/>
    <property type="match status" value="1"/>
</dbReference>
<dbReference type="PRINTS" id="PR00830">
    <property type="entry name" value="ENDOLAPTASE"/>
</dbReference>
<keyword evidence="5 8" id="KW-0720">Serine protease</keyword>
<dbReference type="Gene3D" id="1.20.5.5270">
    <property type="match status" value="1"/>
</dbReference>
<dbReference type="FunFam" id="3.30.230.10:FF:000019">
    <property type="entry name" value="Lon protease homolog 2, peroxisomal"/>
    <property type="match status" value="1"/>
</dbReference>